<keyword evidence="2" id="KW-1185">Reference proteome</keyword>
<dbReference type="AlphaFoldDB" id="A0A5C6ABW1"/>
<sequence>MRYTRTEKLSGPCEIARWSTPLFAKTLTCLLEITFKPPLKFHLE</sequence>
<proteinExistence type="predicted"/>
<dbReference type="EMBL" id="SJPM01000004">
    <property type="protein sequence ID" value="TWT97532.1"/>
    <property type="molecule type" value="Genomic_DNA"/>
</dbReference>
<dbReference type="Proteomes" id="UP000316213">
    <property type="component" value="Unassembled WGS sequence"/>
</dbReference>
<protein>
    <submittedName>
        <fullName evidence="1">Uncharacterized protein</fullName>
    </submittedName>
</protein>
<accession>A0A5C6ABW1</accession>
<organism evidence="1 2">
    <name type="scientific">Neorhodopirellula pilleata</name>
    <dbReference type="NCBI Taxonomy" id="2714738"/>
    <lineage>
        <taxon>Bacteria</taxon>
        <taxon>Pseudomonadati</taxon>
        <taxon>Planctomycetota</taxon>
        <taxon>Planctomycetia</taxon>
        <taxon>Pirellulales</taxon>
        <taxon>Pirellulaceae</taxon>
        <taxon>Neorhodopirellula</taxon>
    </lineage>
</organism>
<name>A0A5C6ABW1_9BACT</name>
<evidence type="ECO:0000313" key="1">
    <source>
        <dbReference type="EMBL" id="TWT97532.1"/>
    </source>
</evidence>
<reference evidence="1 2" key="1">
    <citation type="submission" date="2019-02" db="EMBL/GenBank/DDBJ databases">
        <title>Deep-cultivation of Planctomycetes and their phenomic and genomic characterization uncovers novel biology.</title>
        <authorList>
            <person name="Wiegand S."/>
            <person name="Jogler M."/>
            <person name="Boedeker C."/>
            <person name="Pinto D."/>
            <person name="Vollmers J."/>
            <person name="Rivas-Marin E."/>
            <person name="Kohn T."/>
            <person name="Peeters S.H."/>
            <person name="Heuer A."/>
            <person name="Rast P."/>
            <person name="Oberbeckmann S."/>
            <person name="Bunk B."/>
            <person name="Jeske O."/>
            <person name="Meyerdierks A."/>
            <person name="Storesund J.E."/>
            <person name="Kallscheuer N."/>
            <person name="Luecker S."/>
            <person name="Lage O.M."/>
            <person name="Pohl T."/>
            <person name="Merkel B.J."/>
            <person name="Hornburger P."/>
            <person name="Mueller R.-W."/>
            <person name="Bruemmer F."/>
            <person name="Labrenz M."/>
            <person name="Spormann A.M."/>
            <person name="Op Den Camp H."/>
            <person name="Overmann J."/>
            <person name="Amann R."/>
            <person name="Jetten M.S.M."/>
            <person name="Mascher T."/>
            <person name="Medema M.H."/>
            <person name="Devos D.P."/>
            <person name="Kaster A.-K."/>
            <person name="Ovreas L."/>
            <person name="Rohde M."/>
            <person name="Galperin M.Y."/>
            <person name="Jogler C."/>
        </authorList>
    </citation>
    <scope>NUCLEOTIDE SEQUENCE [LARGE SCALE GENOMIC DNA]</scope>
    <source>
        <strain evidence="1 2">Pla100</strain>
    </source>
</reference>
<gene>
    <name evidence="1" type="ORF">Pla100_26860</name>
</gene>
<comment type="caution">
    <text evidence="1">The sequence shown here is derived from an EMBL/GenBank/DDBJ whole genome shotgun (WGS) entry which is preliminary data.</text>
</comment>
<evidence type="ECO:0000313" key="2">
    <source>
        <dbReference type="Proteomes" id="UP000316213"/>
    </source>
</evidence>